<proteinExistence type="predicted"/>
<accession>A0A517TW22</accession>
<protein>
    <submittedName>
        <fullName evidence="1">SOUL heme-binding protein</fullName>
    </submittedName>
</protein>
<dbReference type="EMBL" id="CP036339">
    <property type="protein sequence ID" value="QDT72573.1"/>
    <property type="molecule type" value="Genomic_DNA"/>
</dbReference>
<keyword evidence="2" id="KW-1185">Reference proteome</keyword>
<dbReference type="Gene3D" id="3.20.80.10">
    <property type="entry name" value="Regulatory factor, effector binding domain"/>
    <property type="match status" value="1"/>
</dbReference>
<dbReference type="Proteomes" id="UP000317909">
    <property type="component" value="Chromosome"/>
</dbReference>
<gene>
    <name evidence="1" type="ORF">I41_17530</name>
</gene>
<dbReference type="OrthoDB" id="263408at2"/>
<name>A0A517TW22_9BACT</name>
<dbReference type="InterPro" id="IPR011256">
    <property type="entry name" value="Reg_factor_effector_dom_sf"/>
</dbReference>
<dbReference type="RefSeq" id="WP_145432132.1">
    <property type="nucleotide sequence ID" value="NZ_CP036339.1"/>
</dbReference>
<evidence type="ECO:0000313" key="2">
    <source>
        <dbReference type="Proteomes" id="UP000317909"/>
    </source>
</evidence>
<dbReference type="AlphaFoldDB" id="A0A517TW22"/>
<dbReference type="KEGG" id="llh:I41_17530"/>
<dbReference type="Pfam" id="PF04832">
    <property type="entry name" value="SOUL"/>
    <property type="match status" value="1"/>
</dbReference>
<organism evidence="1 2">
    <name type="scientific">Lacipirellula limnantheis</name>
    <dbReference type="NCBI Taxonomy" id="2528024"/>
    <lineage>
        <taxon>Bacteria</taxon>
        <taxon>Pseudomonadati</taxon>
        <taxon>Planctomycetota</taxon>
        <taxon>Planctomycetia</taxon>
        <taxon>Pirellulales</taxon>
        <taxon>Lacipirellulaceae</taxon>
        <taxon>Lacipirellula</taxon>
    </lineage>
</organism>
<dbReference type="SUPFAM" id="SSF55136">
    <property type="entry name" value="Probable bacterial effector-binding domain"/>
    <property type="match status" value="1"/>
</dbReference>
<dbReference type="InterPro" id="IPR006917">
    <property type="entry name" value="SOUL_heme-bd"/>
</dbReference>
<evidence type="ECO:0000313" key="1">
    <source>
        <dbReference type="EMBL" id="QDT72573.1"/>
    </source>
</evidence>
<reference evidence="1 2" key="1">
    <citation type="submission" date="2019-02" db="EMBL/GenBank/DDBJ databases">
        <title>Deep-cultivation of Planctomycetes and their phenomic and genomic characterization uncovers novel biology.</title>
        <authorList>
            <person name="Wiegand S."/>
            <person name="Jogler M."/>
            <person name="Boedeker C."/>
            <person name="Pinto D."/>
            <person name="Vollmers J."/>
            <person name="Rivas-Marin E."/>
            <person name="Kohn T."/>
            <person name="Peeters S.H."/>
            <person name="Heuer A."/>
            <person name="Rast P."/>
            <person name="Oberbeckmann S."/>
            <person name="Bunk B."/>
            <person name="Jeske O."/>
            <person name="Meyerdierks A."/>
            <person name="Storesund J.E."/>
            <person name="Kallscheuer N."/>
            <person name="Luecker S."/>
            <person name="Lage O.M."/>
            <person name="Pohl T."/>
            <person name="Merkel B.J."/>
            <person name="Hornburger P."/>
            <person name="Mueller R.-W."/>
            <person name="Bruemmer F."/>
            <person name="Labrenz M."/>
            <person name="Spormann A.M."/>
            <person name="Op den Camp H."/>
            <person name="Overmann J."/>
            <person name="Amann R."/>
            <person name="Jetten M.S.M."/>
            <person name="Mascher T."/>
            <person name="Medema M.H."/>
            <person name="Devos D.P."/>
            <person name="Kaster A.-K."/>
            <person name="Ovreas L."/>
            <person name="Rohde M."/>
            <person name="Galperin M.Y."/>
            <person name="Jogler C."/>
        </authorList>
    </citation>
    <scope>NUCLEOTIDE SEQUENCE [LARGE SCALE GENOMIC DNA]</scope>
    <source>
        <strain evidence="1 2">I41</strain>
    </source>
</reference>
<sequence length="266" mass="28696">MISSLLLWSLLLATGAEENQEKTFAPPTGPGVEAAAMLEKLPAEATADELRKAAAAAAALLAPQSPAAETLAILAASTEDANQLRAKLNKVQDELAFQPLREAELPAGFPTFTPPGVIELKTYPIHRRAVANEFFALFGHITRNKIAMTAPVRMEYGHADDGKLKQESMAFYYGDPQTGSVGVDGDDDSVKTVEAGEQTVVALGQRGRWNRDVVAAGERRLRAWLDANPDYKATGDVVLMGYNSPMTPTARQFFEIQLPVEKAADK</sequence>